<keyword evidence="5" id="KW-1185">Reference proteome</keyword>
<dbReference type="Pfam" id="PF00144">
    <property type="entry name" value="Beta-lactamase"/>
    <property type="match status" value="1"/>
</dbReference>
<dbReference type="SUPFAM" id="SSF56601">
    <property type="entry name" value="beta-lactamase/transpeptidase-like"/>
    <property type="match status" value="1"/>
</dbReference>
<reference evidence="5" key="1">
    <citation type="journal article" date="2019" name="Int. J. Syst. Evol. Microbiol.">
        <title>The Global Catalogue of Microorganisms (GCM) 10K type strain sequencing project: providing services to taxonomists for standard genome sequencing and annotation.</title>
        <authorList>
            <consortium name="The Broad Institute Genomics Platform"/>
            <consortium name="The Broad Institute Genome Sequencing Center for Infectious Disease"/>
            <person name="Wu L."/>
            <person name="Ma J."/>
        </authorList>
    </citation>
    <scope>NUCLEOTIDE SEQUENCE [LARGE SCALE GENOMIC DNA]</scope>
    <source>
        <strain evidence="5">CGMCC 1.15297</strain>
    </source>
</reference>
<keyword evidence="1" id="KW-0732">Signal</keyword>
<dbReference type="InterPro" id="IPR050491">
    <property type="entry name" value="AmpC-like"/>
</dbReference>
<dbReference type="PANTHER" id="PTHR46825">
    <property type="entry name" value="D-ALANYL-D-ALANINE-CARBOXYPEPTIDASE/ENDOPEPTIDASE AMPH"/>
    <property type="match status" value="1"/>
</dbReference>
<dbReference type="Pfam" id="PF11954">
    <property type="entry name" value="DUF3471"/>
    <property type="match status" value="1"/>
</dbReference>
<dbReference type="InterPro" id="IPR021860">
    <property type="entry name" value="Peptidase_S12_Pab87-rel_C"/>
</dbReference>
<evidence type="ECO:0008006" key="6">
    <source>
        <dbReference type="Google" id="ProtNLM"/>
    </source>
</evidence>
<sequence>MLRFAATAAFALAFATPTLAQDPERMDEVVSAEADTGAYMGAVLVAKGDEILLDKGYGSANLEWDIANTPAAKFRIGSVTKQFTAASILLLQEQGKLTLDAPVKTYLPDAPAAWDAITVRHLLQHTSGLANVTSLDAFARQKYLPTTRAELTAMFADEPLEFAPGEKWEYSNSGYVLLSTIVEEVSGQDYADFVKANIFDPLGMDDTAIDVSADIVARRASGYFPSEGGPKNADYVNMEIPTGAGALYSTTHDLLKWQRGLFGGQVLSSDSLAAMTAPGVPAMGEATYGLGVLVTENDDGRMVWHGGGIEGFNAMLMHDPEDAITVVVLANINGGQAGALGQQLMDLARGGEVVLASERVEGSVDTAALPQYEGTFALSPQFKIRMFVEDGKLMTQATNQPAFQLFPGEEADHFFLKVVDARVRFNRDDSGEVISITLFQGGQEIDGAKE</sequence>
<dbReference type="EMBL" id="BMID01000001">
    <property type="protein sequence ID" value="GGA01648.1"/>
    <property type="molecule type" value="Genomic_DNA"/>
</dbReference>
<evidence type="ECO:0000313" key="4">
    <source>
        <dbReference type="EMBL" id="GGA01648.1"/>
    </source>
</evidence>
<dbReference type="Proteomes" id="UP000603317">
    <property type="component" value="Unassembled WGS sequence"/>
</dbReference>
<evidence type="ECO:0000259" key="3">
    <source>
        <dbReference type="Pfam" id="PF11954"/>
    </source>
</evidence>
<evidence type="ECO:0000313" key="5">
    <source>
        <dbReference type="Proteomes" id="UP000603317"/>
    </source>
</evidence>
<name>A0ABQ1F8E5_9SPHN</name>
<accession>A0ABQ1F8E5</accession>
<feature type="chain" id="PRO_5045907761" description="Serine hydrolase" evidence="1">
    <location>
        <begin position="21"/>
        <end position="450"/>
    </location>
</feature>
<feature type="signal peptide" evidence="1">
    <location>
        <begin position="1"/>
        <end position="20"/>
    </location>
</feature>
<gene>
    <name evidence="4" type="ORF">GCM10010923_08040</name>
</gene>
<evidence type="ECO:0000256" key="1">
    <source>
        <dbReference type="SAM" id="SignalP"/>
    </source>
</evidence>
<dbReference type="Gene3D" id="3.40.710.10">
    <property type="entry name" value="DD-peptidase/beta-lactamase superfamily"/>
    <property type="match status" value="1"/>
</dbReference>
<organism evidence="4 5">
    <name type="scientific">Blastomonas marina</name>
    <dbReference type="NCBI Taxonomy" id="1867408"/>
    <lineage>
        <taxon>Bacteria</taxon>
        <taxon>Pseudomonadati</taxon>
        <taxon>Pseudomonadota</taxon>
        <taxon>Alphaproteobacteria</taxon>
        <taxon>Sphingomonadales</taxon>
        <taxon>Sphingomonadaceae</taxon>
        <taxon>Blastomonas</taxon>
    </lineage>
</organism>
<dbReference type="InterPro" id="IPR001466">
    <property type="entry name" value="Beta-lactam-related"/>
</dbReference>
<feature type="domain" description="Peptidase S12 Pab87-related C-terminal" evidence="3">
    <location>
        <begin position="359"/>
        <end position="445"/>
    </location>
</feature>
<evidence type="ECO:0000259" key="2">
    <source>
        <dbReference type="Pfam" id="PF00144"/>
    </source>
</evidence>
<dbReference type="PANTHER" id="PTHR46825:SF9">
    <property type="entry name" value="BETA-LACTAMASE-RELATED DOMAIN-CONTAINING PROTEIN"/>
    <property type="match status" value="1"/>
</dbReference>
<protein>
    <recommendedName>
        <fullName evidence="6">Serine hydrolase</fullName>
    </recommendedName>
</protein>
<dbReference type="InterPro" id="IPR012338">
    <property type="entry name" value="Beta-lactam/transpept-like"/>
</dbReference>
<dbReference type="RefSeq" id="WP_188641479.1">
    <property type="nucleotide sequence ID" value="NZ_BMID01000001.1"/>
</dbReference>
<comment type="caution">
    <text evidence="4">The sequence shown here is derived from an EMBL/GenBank/DDBJ whole genome shotgun (WGS) entry which is preliminary data.</text>
</comment>
<proteinExistence type="predicted"/>
<feature type="domain" description="Beta-lactamase-related" evidence="2">
    <location>
        <begin position="41"/>
        <end position="340"/>
    </location>
</feature>